<organism evidence="3 4">
    <name type="scientific">Nocardia cyriacigeorgica</name>
    <dbReference type="NCBI Taxonomy" id="135487"/>
    <lineage>
        <taxon>Bacteria</taxon>
        <taxon>Bacillati</taxon>
        <taxon>Actinomycetota</taxon>
        <taxon>Actinomycetes</taxon>
        <taxon>Mycobacteriales</taxon>
        <taxon>Nocardiaceae</taxon>
        <taxon>Nocardia</taxon>
    </lineage>
</organism>
<dbReference type="EMBL" id="JAAGVB010000109">
    <property type="protein sequence ID" value="NEW36809.1"/>
    <property type="molecule type" value="Genomic_DNA"/>
</dbReference>
<feature type="domain" description="DUF397" evidence="2">
    <location>
        <begin position="8"/>
        <end position="55"/>
    </location>
</feature>
<evidence type="ECO:0000256" key="1">
    <source>
        <dbReference type="SAM" id="MobiDB-lite"/>
    </source>
</evidence>
<name>A0A6P1CW51_9NOCA</name>
<dbReference type="AlphaFoldDB" id="A0A6P1CW51"/>
<evidence type="ECO:0000259" key="2">
    <source>
        <dbReference type="Pfam" id="PF04149"/>
    </source>
</evidence>
<reference evidence="3 4" key="1">
    <citation type="submission" date="2020-01" db="EMBL/GenBank/DDBJ databases">
        <title>Genetics and antimicrobial susceptibilities of Nocardia species isolated from the soil; a comparison with species isolated from humans.</title>
        <authorList>
            <person name="Carrasco G."/>
            <person name="Monzon S."/>
            <person name="Sansegundo M."/>
            <person name="Garcia E."/>
            <person name="Garrido N."/>
            <person name="Medina M.J."/>
            <person name="Villalon P."/>
            <person name="Ramirez-Arocha A.C."/>
            <person name="Jimenez P."/>
            <person name="Cuesta I."/>
            <person name="Valdezate S."/>
        </authorList>
    </citation>
    <scope>NUCLEOTIDE SEQUENCE [LARGE SCALE GENOMIC DNA]</scope>
    <source>
        <strain evidence="3 4">CNM20110626</strain>
    </source>
</reference>
<sequence length="70" mass="7232">MNRELAEARWFKSSRSKADGNCVEVAFLQEGVAVRDSKSPSTGTAASSPASTWAGALTKSPSNTTAPTTG</sequence>
<protein>
    <submittedName>
        <fullName evidence="3">DUF397 domain-containing protein</fullName>
    </submittedName>
</protein>
<feature type="non-terminal residue" evidence="3">
    <location>
        <position position="70"/>
    </location>
</feature>
<feature type="compositionally biased region" description="Low complexity" evidence="1">
    <location>
        <begin position="39"/>
        <end position="56"/>
    </location>
</feature>
<proteinExistence type="predicted"/>
<comment type="caution">
    <text evidence="3">The sequence shown here is derived from an EMBL/GenBank/DDBJ whole genome shotgun (WGS) entry which is preliminary data.</text>
</comment>
<gene>
    <name evidence="3" type="ORF">GV791_30265</name>
</gene>
<dbReference type="Pfam" id="PF04149">
    <property type="entry name" value="DUF397"/>
    <property type="match status" value="1"/>
</dbReference>
<dbReference type="InterPro" id="IPR007278">
    <property type="entry name" value="DUF397"/>
</dbReference>
<evidence type="ECO:0000313" key="3">
    <source>
        <dbReference type="EMBL" id="NEW36809.1"/>
    </source>
</evidence>
<feature type="region of interest" description="Disordered" evidence="1">
    <location>
        <begin position="34"/>
        <end position="70"/>
    </location>
</feature>
<dbReference type="Proteomes" id="UP000471166">
    <property type="component" value="Unassembled WGS sequence"/>
</dbReference>
<evidence type="ECO:0000313" key="4">
    <source>
        <dbReference type="Proteomes" id="UP000471166"/>
    </source>
</evidence>
<feature type="compositionally biased region" description="Polar residues" evidence="1">
    <location>
        <begin position="59"/>
        <end position="70"/>
    </location>
</feature>
<dbReference type="RefSeq" id="WP_163848372.1">
    <property type="nucleotide sequence ID" value="NZ_JAAGVB010000109.1"/>
</dbReference>
<accession>A0A6P1CW51</accession>